<name>A0A1J7BIH9_9ACTN</name>
<keyword evidence="1" id="KW-0812">Transmembrane</keyword>
<dbReference type="RefSeq" id="WP_071655551.1">
    <property type="nucleotide sequence ID" value="NZ_MLCF01000021.1"/>
</dbReference>
<dbReference type="InterPro" id="IPR050583">
    <property type="entry name" value="Mycobacterial_A85_antigen"/>
</dbReference>
<gene>
    <name evidence="2" type="ORF">BIV57_05565</name>
</gene>
<keyword evidence="3" id="KW-1185">Reference proteome</keyword>
<reference evidence="2 3" key="1">
    <citation type="submission" date="2016-10" db="EMBL/GenBank/DDBJ databases">
        <title>Genome sequence of Streptomyces gilvigriseus MUSC 26.</title>
        <authorList>
            <person name="Lee L.-H."/>
            <person name="Ser H.-L."/>
        </authorList>
    </citation>
    <scope>NUCLEOTIDE SEQUENCE [LARGE SCALE GENOMIC DNA]</scope>
    <source>
        <strain evidence="2 3">MUSC 26</strain>
    </source>
</reference>
<dbReference type="SUPFAM" id="SSF53474">
    <property type="entry name" value="alpha/beta-Hydrolases"/>
    <property type="match status" value="1"/>
</dbReference>
<dbReference type="Proteomes" id="UP000243342">
    <property type="component" value="Unassembled WGS sequence"/>
</dbReference>
<evidence type="ECO:0000256" key="1">
    <source>
        <dbReference type="SAM" id="Phobius"/>
    </source>
</evidence>
<keyword evidence="1" id="KW-0472">Membrane</keyword>
<dbReference type="InterPro" id="IPR029058">
    <property type="entry name" value="AB_hydrolase_fold"/>
</dbReference>
<feature type="transmembrane region" description="Helical" evidence="1">
    <location>
        <begin position="39"/>
        <end position="60"/>
    </location>
</feature>
<dbReference type="Gene3D" id="3.40.50.1820">
    <property type="entry name" value="alpha/beta hydrolase"/>
    <property type="match status" value="1"/>
</dbReference>
<comment type="caution">
    <text evidence="2">The sequence shown here is derived from an EMBL/GenBank/DDBJ whole genome shotgun (WGS) entry which is preliminary data.</text>
</comment>
<evidence type="ECO:0008006" key="4">
    <source>
        <dbReference type="Google" id="ProtNLM"/>
    </source>
</evidence>
<dbReference type="STRING" id="1428644.BIV57_05565"/>
<accession>A0A1J7BIH9</accession>
<organism evidence="2 3">
    <name type="scientific">Mangrovactinospora gilvigrisea</name>
    <dbReference type="NCBI Taxonomy" id="1428644"/>
    <lineage>
        <taxon>Bacteria</taxon>
        <taxon>Bacillati</taxon>
        <taxon>Actinomycetota</taxon>
        <taxon>Actinomycetes</taxon>
        <taxon>Kitasatosporales</taxon>
        <taxon>Streptomycetaceae</taxon>
        <taxon>Mangrovactinospora</taxon>
    </lineage>
</organism>
<dbReference type="EMBL" id="MLCF01000021">
    <property type="protein sequence ID" value="OIV38471.1"/>
    <property type="molecule type" value="Genomic_DNA"/>
</dbReference>
<keyword evidence="1" id="KW-1133">Transmembrane helix</keyword>
<dbReference type="PANTHER" id="PTHR48098:SF1">
    <property type="entry name" value="DIACYLGLYCEROL ACYLTRANSFERASE_MYCOLYLTRANSFERASE AG85A"/>
    <property type="match status" value="1"/>
</dbReference>
<evidence type="ECO:0000313" key="3">
    <source>
        <dbReference type="Proteomes" id="UP000243342"/>
    </source>
</evidence>
<protein>
    <recommendedName>
        <fullName evidence="4">Esterase</fullName>
    </recommendedName>
</protein>
<evidence type="ECO:0000313" key="2">
    <source>
        <dbReference type="EMBL" id="OIV38471.1"/>
    </source>
</evidence>
<feature type="transmembrane region" description="Helical" evidence="1">
    <location>
        <begin position="7"/>
        <end position="27"/>
    </location>
</feature>
<dbReference type="Pfam" id="PF00756">
    <property type="entry name" value="Esterase"/>
    <property type="match status" value="1"/>
</dbReference>
<dbReference type="OrthoDB" id="3670437at2"/>
<dbReference type="InterPro" id="IPR000801">
    <property type="entry name" value="Esterase-like"/>
</dbReference>
<proteinExistence type="predicted"/>
<dbReference type="PANTHER" id="PTHR48098">
    <property type="entry name" value="ENTEROCHELIN ESTERASE-RELATED"/>
    <property type="match status" value="1"/>
</dbReference>
<sequence length="373" mass="40617">MGLTAKKFVLLLILIAIGLIVLTVWLWPRLARRGPAMVAGRVGMLVACQLAIVSAFAAAVNADFMFYTSWSDLLGTQHDTAKISQVTAGAKARHLVVTGHQAVRYQGKNAPAQTGRIDNVTIRGAVSGLSETGYVYLPPQYFAHGAEKKRFPVVVQLTGYPGEAVALIKKMKLPEYQLRGLAAHTAKPMIYVMIRSATDSRDTECTDVPGGPHALQFLSQDVPRAVREGYRTAPDAAGWAMAGDSTGGYCALKIAMTSPDRFGSAVALSAYFHALQDPTTGSLYDGSRKYRAENDLVWRLKHLPSPPVQALLTTSRTEADYKQTLAFARLARQPMGVTTLVRDQGGHNFNTWTQEIPHTMHWLAGRLKVTAQP</sequence>
<dbReference type="GO" id="GO:0016747">
    <property type="term" value="F:acyltransferase activity, transferring groups other than amino-acyl groups"/>
    <property type="evidence" value="ECO:0007669"/>
    <property type="project" value="TreeGrafter"/>
</dbReference>
<dbReference type="AlphaFoldDB" id="A0A1J7BIH9"/>